<name>A0ACC2WJT8_9TREE</name>
<accession>A0ACC2WJT8</accession>
<comment type="caution">
    <text evidence="1">The sequence shown here is derived from an EMBL/GenBank/DDBJ whole genome shotgun (WGS) entry which is preliminary data.</text>
</comment>
<organism evidence="1 2">
    <name type="scientific">Naganishia cerealis</name>
    <dbReference type="NCBI Taxonomy" id="610337"/>
    <lineage>
        <taxon>Eukaryota</taxon>
        <taxon>Fungi</taxon>
        <taxon>Dikarya</taxon>
        <taxon>Basidiomycota</taxon>
        <taxon>Agaricomycotina</taxon>
        <taxon>Tremellomycetes</taxon>
        <taxon>Filobasidiales</taxon>
        <taxon>Filobasidiaceae</taxon>
        <taxon>Naganishia</taxon>
    </lineage>
</organism>
<sequence>MKSENGHSIITGLGVTLWLCPKKGTPLYDKLTTLNSSLNTLFPGQAPRFEPHVTITTNIDIDLEDKEKTREEVDKILSASAVALRSLPQNHEKLVTLGKLNSQRYRFKKLYLEVDRDPNLVSFARIIRELFVALPQCKEKQNQQLNPQLYTVDSHGVAVKRSLSKKLKRNSSETSSLKPIDLQLAQQEAAEMAAQWSVEEFQPHVSLVYSSLHPIDNALWRTIKTRIQDFLNIPSCDNLRDHGFGWDGGVLKLVYCEGDVGDWVVLGSVDIH</sequence>
<evidence type="ECO:0000313" key="1">
    <source>
        <dbReference type="EMBL" id="KAJ9111999.1"/>
    </source>
</evidence>
<dbReference type="EMBL" id="JASBWR010000006">
    <property type="protein sequence ID" value="KAJ9111999.1"/>
    <property type="molecule type" value="Genomic_DNA"/>
</dbReference>
<proteinExistence type="predicted"/>
<dbReference type="Proteomes" id="UP001241377">
    <property type="component" value="Unassembled WGS sequence"/>
</dbReference>
<evidence type="ECO:0000313" key="2">
    <source>
        <dbReference type="Proteomes" id="UP001241377"/>
    </source>
</evidence>
<protein>
    <submittedName>
        <fullName evidence="1">2',3'-cyclic nucleotide 3'-phosphodiesterase</fullName>
    </submittedName>
</protein>
<keyword evidence="2" id="KW-1185">Reference proteome</keyword>
<gene>
    <name evidence="1" type="primary">CPD1</name>
    <name evidence="1" type="ORF">QFC19_000921</name>
</gene>
<reference evidence="1" key="1">
    <citation type="submission" date="2023-04" db="EMBL/GenBank/DDBJ databases">
        <title>Draft Genome sequencing of Naganishia species isolated from polar environments using Oxford Nanopore Technology.</title>
        <authorList>
            <person name="Leo P."/>
            <person name="Venkateswaran K."/>
        </authorList>
    </citation>
    <scope>NUCLEOTIDE SEQUENCE</scope>
    <source>
        <strain evidence="1">MNA-CCFEE 5261</strain>
    </source>
</reference>